<protein>
    <submittedName>
        <fullName evidence="2">Uncharacterized protein</fullName>
    </submittedName>
</protein>
<organism evidence="2 3">
    <name type="scientific">Chryseobacterium pyrolae</name>
    <dbReference type="NCBI Taxonomy" id="2987481"/>
    <lineage>
        <taxon>Bacteria</taxon>
        <taxon>Pseudomonadati</taxon>
        <taxon>Bacteroidota</taxon>
        <taxon>Flavobacteriia</taxon>
        <taxon>Flavobacteriales</taxon>
        <taxon>Weeksellaceae</taxon>
        <taxon>Chryseobacterium group</taxon>
        <taxon>Chryseobacterium</taxon>
    </lineage>
</organism>
<dbReference type="Proteomes" id="UP001142057">
    <property type="component" value="Unassembled WGS sequence"/>
</dbReference>
<keyword evidence="1" id="KW-0812">Transmembrane</keyword>
<evidence type="ECO:0000313" key="2">
    <source>
        <dbReference type="EMBL" id="MCT2406680.1"/>
    </source>
</evidence>
<reference evidence="2" key="1">
    <citation type="submission" date="2022-08" db="EMBL/GenBank/DDBJ databases">
        <title>Chryseobacterium antibioticum,isolated from the rhizosphere soil of Pyrola in Tibet.</title>
        <authorList>
            <person name="Kan Y."/>
        </authorList>
    </citation>
    <scope>NUCLEOTIDE SEQUENCE</scope>
    <source>
        <strain evidence="2">Pc2-12</strain>
    </source>
</reference>
<feature type="transmembrane region" description="Helical" evidence="1">
    <location>
        <begin position="87"/>
        <end position="108"/>
    </location>
</feature>
<evidence type="ECO:0000313" key="3">
    <source>
        <dbReference type="Proteomes" id="UP001142057"/>
    </source>
</evidence>
<name>A0ABT2IDH2_9FLAO</name>
<accession>A0ABT2IDH2</accession>
<keyword evidence="1" id="KW-0472">Membrane</keyword>
<feature type="transmembrane region" description="Helical" evidence="1">
    <location>
        <begin position="120"/>
        <end position="138"/>
    </location>
</feature>
<proteinExistence type="predicted"/>
<comment type="caution">
    <text evidence="2">The sequence shown here is derived from an EMBL/GenBank/DDBJ whole genome shotgun (WGS) entry which is preliminary data.</text>
</comment>
<evidence type="ECO:0000256" key="1">
    <source>
        <dbReference type="SAM" id="Phobius"/>
    </source>
</evidence>
<keyword evidence="1" id="KW-1133">Transmembrane helix</keyword>
<gene>
    <name evidence="2" type="ORF">NZD88_03800</name>
</gene>
<keyword evidence="3" id="KW-1185">Reference proteome</keyword>
<dbReference type="EMBL" id="JANZQH010000002">
    <property type="protein sequence ID" value="MCT2406680.1"/>
    <property type="molecule type" value="Genomic_DNA"/>
</dbReference>
<sequence>MKYLPFERIIYRTNLSEQEVITRLSGFVEPKKFSFGKTSTKEYEGSVNDNSFEINRIISNRNSFLPQISGTIQKNNYGTQIGVTMKLHVFVFLFLVGWCGFAMLFLISVCMTQQKVSGDFFGPILMLLFVYGLTMLGFKTESKKSKEFLRKSFEAEIINE</sequence>
<dbReference type="RefSeq" id="WP_259827576.1">
    <property type="nucleotide sequence ID" value="NZ_JANZQH010000002.1"/>
</dbReference>